<evidence type="ECO:0000313" key="11">
    <source>
        <dbReference type="Proteomes" id="UP001141327"/>
    </source>
</evidence>
<comment type="subcellular location">
    <subcellularLocation>
        <location evidence="2">Endoplasmic reticulum membrane</location>
        <topology evidence="2">Multi-pass membrane protein</topology>
    </subcellularLocation>
</comment>
<keyword evidence="5" id="KW-0732">Signal</keyword>
<keyword evidence="4 9" id="KW-0812">Transmembrane</keyword>
<comment type="similarity">
    <text evidence="3">Belongs to the OST3/OST6 family.</text>
</comment>
<evidence type="ECO:0000256" key="5">
    <source>
        <dbReference type="ARBA" id="ARBA00022729"/>
    </source>
</evidence>
<dbReference type="Proteomes" id="UP001141327">
    <property type="component" value="Unassembled WGS sequence"/>
</dbReference>
<comment type="caution">
    <text evidence="10">The sequence shown here is derived from an EMBL/GenBank/DDBJ whole genome shotgun (WGS) entry which is preliminary data.</text>
</comment>
<feature type="transmembrane region" description="Helical" evidence="9">
    <location>
        <begin position="188"/>
        <end position="211"/>
    </location>
</feature>
<sequence>MIRLNSSTYLQFAMLTPRPYWSIISMTADSKLCGPCSMFNDQLYTVASSLHANRFSNTTQLPVFMMEMWASRSAVYELALMQKLGVRHLPFVAVIEPDLAPEQKLTRSPDEMLTPLTSSQIYPLGKSAWDPNSIARYLEQRTGVQITIRMPWYQNPKTTRFMFLGSLAMGAFIVIRLTWMAAKRWGRWAILAIVATIVMFYSMAGGTFLWVNSIPLVGMDPRTQRVAFFSWAGGLHMEMGAEGIIMSATCLFFAPPTTPYISLSCLAMCLLMIFVQGVFTGKMGR</sequence>
<evidence type="ECO:0000256" key="1">
    <source>
        <dbReference type="ARBA" id="ARBA00002791"/>
    </source>
</evidence>
<dbReference type="EMBL" id="JAPMOS010000077">
    <property type="protein sequence ID" value="KAJ4456258.1"/>
    <property type="molecule type" value="Genomic_DNA"/>
</dbReference>
<dbReference type="Gene3D" id="3.40.30.10">
    <property type="entry name" value="Glutaredoxin"/>
    <property type="match status" value="1"/>
</dbReference>
<proteinExistence type="inferred from homology"/>
<keyword evidence="11" id="KW-1185">Reference proteome</keyword>
<gene>
    <name evidence="10" type="ORF">PAPYR_8630</name>
</gene>
<evidence type="ECO:0000256" key="8">
    <source>
        <dbReference type="ARBA" id="ARBA00023136"/>
    </source>
</evidence>
<evidence type="ECO:0000256" key="2">
    <source>
        <dbReference type="ARBA" id="ARBA00004477"/>
    </source>
</evidence>
<dbReference type="PANTHER" id="PTHR12692">
    <property type="entry name" value="DOLICHYL-DIPHOSPHOOLIGOSACCHARIDE--PROTEIN GLYCOSYLTRANSFERASE-RELATED"/>
    <property type="match status" value="1"/>
</dbReference>
<dbReference type="Pfam" id="PF04756">
    <property type="entry name" value="OST3_OST6"/>
    <property type="match status" value="1"/>
</dbReference>
<dbReference type="InterPro" id="IPR021149">
    <property type="entry name" value="OligosaccharylTrfase_OST3/OST6"/>
</dbReference>
<evidence type="ECO:0000256" key="7">
    <source>
        <dbReference type="ARBA" id="ARBA00022989"/>
    </source>
</evidence>
<comment type="function">
    <text evidence="1">Subunit of the oligosaccharyl transferase (OST) complex that catalyzes the initial transfer of a defined glycan (Glc(3)Man(9)GlcNAc(2) in eukaryotes) from the lipid carrier dolichol-pyrophosphate to an asparagine residue within an Asn-X-Ser/Thr consensus motif in nascent polypeptide chains, the first step in protein N-glycosylation. N-glycosylation occurs cotranslationally and the complex associates with the Sec61 complex at the channel-forming translocon complex that mediates protein translocation across the endoplasmic reticulum (ER). All subunits are required for a maximal enzyme activity.</text>
</comment>
<name>A0ABQ8UDU9_9EUKA</name>
<keyword evidence="8 9" id="KW-0472">Membrane</keyword>
<feature type="transmembrane region" description="Helical" evidence="9">
    <location>
        <begin position="161"/>
        <end position="182"/>
    </location>
</feature>
<evidence type="ECO:0000256" key="6">
    <source>
        <dbReference type="ARBA" id="ARBA00022824"/>
    </source>
</evidence>
<accession>A0ABQ8UDU9</accession>
<organism evidence="10 11">
    <name type="scientific">Paratrimastix pyriformis</name>
    <dbReference type="NCBI Taxonomy" id="342808"/>
    <lineage>
        <taxon>Eukaryota</taxon>
        <taxon>Metamonada</taxon>
        <taxon>Preaxostyla</taxon>
        <taxon>Paratrimastigidae</taxon>
        <taxon>Paratrimastix</taxon>
    </lineage>
</organism>
<evidence type="ECO:0000256" key="3">
    <source>
        <dbReference type="ARBA" id="ARBA00009561"/>
    </source>
</evidence>
<evidence type="ECO:0000256" key="9">
    <source>
        <dbReference type="SAM" id="Phobius"/>
    </source>
</evidence>
<keyword evidence="6" id="KW-0256">Endoplasmic reticulum</keyword>
<protein>
    <submittedName>
        <fullName evidence="10">OST3 / OST6 family</fullName>
    </submittedName>
</protein>
<dbReference type="PANTHER" id="PTHR12692:SF0">
    <property type="entry name" value="GH11935P"/>
    <property type="match status" value="1"/>
</dbReference>
<evidence type="ECO:0000313" key="10">
    <source>
        <dbReference type="EMBL" id="KAJ4456258.1"/>
    </source>
</evidence>
<reference evidence="10" key="1">
    <citation type="journal article" date="2022" name="bioRxiv">
        <title>Genomics of Preaxostyla Flagellates Illuminates Evolutionary Transitions and the Path Towards Mitochondrial Loss.</title>
        <authorList>
            <person name="Novak L.V.F."/>
            <person name="Treitli S.C."/>
            <person name="Pyrih J."/>
            <person name="Halakuc P."/>
            <person name="Pipaliya S.V."/>
            <person name="Vacek V."/>
            <person name="Brzon O."/>
            <person name="Soukal P."/>
            <person name="Eme L."/>
            <person name="Dacks J.B."/>
            <person name="Karnkowska A."/>
            <person name="Elias M."/>
            <person name="Hampl V."/>
        </authorList>
    </citation>
    <scope>NUCLEOTIDE SEQUENCE</scope>
    <source>
        <strain evidence="10">RCP-MX</strain>
    </source>
</reference>
<feature type="transmembrane region" description="Helical" evidence="9">
    <location>
        <begin position="260"/>
        <end position="279"/>
    </location>
</feature>
<keyword evidence="7 9" id="KW-1133">Transmembrane helix</keyword>
<evidence type="ECO:0000256" key="4">
    <source>
        <dbReference type="ARBA" id="ARBA00022692"/>
    </source>
</evidence>